<dbReference type="PROSITE" id="PS50980">
    <property type="entry name" value="COA_CT_NTER"/>
    <property type="match status" value="1"/>
</dbReference>
<feature type="domain" description="CoA carboxyltransferase N-terminal" evidence="1">
    <location>
        <begin position="1"/>
        <end position="191"/>
    </location>
</feature>
<reference evidence="2 3" key="1">
    <citation type="submission" date="2016-10" db="EMBL/GenBank/DDBJ databases">
        <authorList>
            <person name="de Groot N.N."/>
        </authorList>
    </citation>
    <scope>NUCLEOTIDE SEQUENCE [LARGE SCALE GENOMIC DNA]</scope>
    <source>
        <strain evidence="2 3">CCM7597</strain>
    </source>
</reference>
<dbReference type="GO" id="GO:0016831">
    <property type="term" value="F:carboxy-lyase activity"/>
    <property type="evidence" value="ECO:0007669"/>
    <property type="project" value="InterPro"/>
</dbReference>
<dbReference type="Gene3D" id="3.90.226.10">
    <property type="entry name" value="2-enoyl-CoA Hydratase, Chain A, domain 1"/>
    <property type="match status" value="2"/>
</dbReference>
<dbReference type="PANTHER" id="PTHR43842:SF2">
    <property type="entry name" value="PROPIONYL-COA CARBOXYLASE BETA CHAIN, MITOCHONDRIAL"/>
    <property type="match status" value="1"/>
</dbReference>
<dbReference type="RefSeq" id="WP_093043644.1">
    <property type="nucleotide sequence ID" value="NZ_FNQR01000004.1"/>
</dbReference>
<dbReference type="GO" id="GO:0004658">
    <property type="term" value="F:propionyl-CoA carboxylase activity"/>
    <property type="evidence" value="ECO:0007669"/>
    <property type="project" value="TreeGrafter"/>
</dbReference>
<dbReference type="InterPro" id="IPR017556">
    <property type="entry name" value="Malonate_beta"/>
</dbReference>
<dbReference type="OrthoDB" id="5502755at2"/>
<dbReference type="Pfam" id="PF01039">
    <property type="entry name" value="Carboxyl_trans"/>
    <property type="match status" value="1"/>
</dbReference>
<evidence type="ECO:0000313" key="2">
    <source>
        <dbReference type="EMBL" id="SEA35980.1"/>
    </source>
</evidence>
<dbReference type="GO" id="GO:0005975">
    <property type="term" value="P:carbohydrate metabolic process"/>
    <property type="evidence" value="ECO:0007669"/>
    <property type="project" value="InterPro"/>
</dbReference>
<gene>
    <name evidence="2" type="ORF">SAMN05421743_104115</name>
</gene>
<evidence type="ECO:0000259" key="1">
    <source>
        <dbReference type="PROSITE" id="PS50980"/>
    </source>
</evidence>
<organism evidence="2 3">
    <name type="scientific">Thalassobacillus cyri</name>
    <dbReference type="NCBI Taxonomy" id="571932"/>
    <lineage>
        <taxon>Bacteria</taxon>
        <taxon>Bacillati</taxon>
        <taxon>Bacillota</taxon>
        <taxon>Bacilli</taxon>
        <taxon>Bacillales</taxon>
        <taxon>Bacillaceae</taxon>
        <taxon>Thalassobacillus</taxon>
    </lineage>
</organism>
<dbReference type="InterPro" id="IPR051047">
    <property type="entry name" value="AccD/PCCB"/>
</dbReference>
<dbReference type="InterPro" id="IPR009648">
    <property type="entry name" value="Malonate_gamma"/>
</dbReference>
<evidence type="ECO:0000313" key="3">
    <source>
        <dbReference type="Proteomes" id="UP000198584"/>
    </source>
</evidence>
<dbReference type="InterPro" id="IPR034733">
    <property type="entry name" value="AcCoA_carboxyl_beta"/>
</dbReference>
<dbReference type="SUPFAM" id="SSF52096">
    <property type="entry name" value="ClpP/crotonase"/>
    <property type="match status" value="2"/>
</dbReference>
<name>A0A1H4AJ82_9BACI</name>
<proteinExistence type="predicted"/>
<dbReference type="PANTHER" id="PTHR43842">
    <property type="entry name" value="PROPIONYL-COA CARBOXYLASE BETA CHAIN"/>
    <property type="match status" value="1"/>
</dbReference>
<accession>A0A1H4AJ82</accession>
<dbReference type="NCBIfam" id="TIGR03133">
    <property type="entry name" value="malonate_beta"/>
    <property type="match status" value="1"/>
</dbReference>
<dbReference type="AlphaFoldDB" id="A0A1H4AJ82"/>
<dbReference type="Proteomes" id="UP000198584">
    <property type="component" value="Unassembled WGS sequence"/>
</dbReference>
<keyword evidence="3" id="KW-1185">Reference proteome</keyword>
<dbReference type="EMBL" id="FNQR01000004">
    <property type="protein sequence ID" value="SEA35980.1"/>
    <property type="molecule type" value="Genomic_DNA"/>
</dbReference>
<dbReference type="InterPro" id="IPR011762">
    <property type="entry name" value="COA_CT_N"/>
</dbReference>
<dbReference type="NCBIfam" id="NF005530">
    <property type="entry name" value="PRK07189.1"/>
    <property type="match status" value="1"/>
</dbReference>
<dbReference type="NCBIfam" id="TIGR03134">
    <property type="entry name" value="malonate_gamma"/>
    <property type="match status" value="1"/>
</dbReference>
<protein>
    <submittedName>
        <fullName evidence="2">Malonate decarboxylase beta subunit</fullName>
    </submittedName>
</protein>
<dbReference type="InterPro" id="IPR029045">
    <property type="entry name" value="ClpP/crotonase-like_dom_sf"/>
</dbReference>
<dbReference type="STRING" id="571932.SAMN05421743_104115"/>
<sequence>MTINMLKHSLVELDARSRAESILDEGTFRELLDPFAELESPHLEKQGIVPQSDDGVVIAKGRINGESAVVISIEASFQGGGIGEVSGAKIAGALELVLQDNRDNERVYPVLLFDTGGVRLQEANYGLLSIAEIGSAIVALRKYVPVIGLVPGKIGAFGGMSITAGLCTTLLMTREGRIGLNGPEVIEQEAGIEELDSQDRQRIWNAIGGEQRVAAGLAERLVADDSPAIKEAIHNAFEADLHENPRSTQVEQFCHLINSVEPTDDLQPYEVRKRWNSIIEGETFNYDRHRDQAVDAEGRGYTWFKALTGIVSPKSEIPSVLCGDKQIGDSNTRFISVVPDTHSKYPRARNGEVGLEQGWAIASYVHQAIEEDKDGEKRAIVAIVDVPSQAYGYREELLGLHQACAAAVDAYATARMAGHPVVSLIVGNAISGAFLSHGMQSNRVLAFDDEKVNVHVMSKSSAARITRRTVDELEEATKKVPAMAYDIKSFASLGALHDLIDGVNFDDPTRKDVELVREQLNEAILDIKISSRDLSSRLTSMQAVEQGRTASIKVREKLRELW</sequence>
<dbReference type="Pfam" id="PF06833">
    <property type="entry name" value="MdcE"/>
    <property type="match status" value="1"/>
</dbReference>